<keyword evidence="9 20" id="KW-0812">Transmembrane</keyword>
<evidence type="ECO:0000256" key="1">
    <source>
        <dbReference type="ARBA" id="ARBA00003954"/>
    </source>
</evidence>
<dbReference type="EC" id="7.2.2.14" evidence="4"/>
<dbReference type="Gene3D" id="1.20.1110.10">
    <property type="entry name" value="Calcium-transporting ATPase, transmembrane domain"/>
    <property type="match status" value="1"/>
</dbReference>
<dbReference type="InterPro" id="IPR004014">
    <property type="entry name" value="ATPase_P-typ_cation-transptr_N"/>
</dbReference>
<feature type="domain" description="Cation-transporting P-type ATPase N-terminal" evidence="21">
    <location>
        <begin position="1"/>
        <end position="57"/>
    </location>
</feature>
<dbReference type="InterPro" id="IPR008250">
    <property type="entry name" value="ATPase_P-typ_transduc_dom_A_sf"/>
</dbReference>
<feature type="transmembrane region" description="Helical" evidence="20">
    <location>
        <begin position="673"/>
        <end position="692"/>
    </location>
</feature>
<feature type="transmembrane region" description="Helical" evidence="20">
    <location>
        <begin position="237"/>
        <end position="262"/>
    </location>
</feature>
<evidence type="ECO:0000256" key="7">
    <source>
        <dbReference type="ARBA" id="ARBA00022519"/>
    </source>
</evidence>
<keyword evidence="13" id="KW-1278">Translocase</keyword>
<dbReference type="Gene3D" id="2.70.150.10">
    <property type="entry name" value="Calcium-transporting ATPase, cytoplasmic transduction domain A"/>
    <property type="match status" value="1"/>
</dbReference>
<dbReference type="Gene3D" id="3.40.1110.10">
    <property type="entry name" value="Calcium-transporting ATPase, cytoplasmic domain N"/>
    <property type="match status" value="1"/>
</dbReference>
<dbReference type="NCBIfam" id="TIGR01524">
    <property type="entry name" value="ATPase-IIIB_Mg"/>
    <property type="match status" value="1"/>
</dbReference>
<feature type="transmembrane region" description="Helical" evidence="20">
    <location>
        <begin position="704"/>
        <end position="722"/>
    </location>
</feature>
<keyword evidence="8" id="KW-0597">Phosphoprotein</keyword>
<keyword evidence="14 20" id="KW-1133">Transmembrane helix</keyword>
<dbReference type="InterPro" id="IPR059000">
    <property type="entry name" value="ATPase_P-type_domA"/>
</dbReference>
<evidence type="ECO:0000313" key="23">
    <source>
        <dbReference type="Proteomes" id="UP001501822"/>
    </source>
</evidence>
<comment type="caution">
    <text evidence="22">The sequence shown here is derived from an EMBL/GenBank/DDBJ whole genome shotgun (WGS) entry which is preliminary data.</text>
</comment>
<dbReference type="InterPro" id="IPR023299">
    <property type="entry name" value="ATPase_P-typ_cyto_dom_N"/>
</dbReference>
<keyword evidence="7" id="KW-0997">Cell inner membrane</keyword>
<dbReference type="RefSeq" id="WP_252811238.1">
    <property type="nucleotide sequence ID" value="NZ_BAAABM010000003.1"/>
</dbReference>
<evidence type="ECO:0000256" key="15">
    <source>
        <dbReference type="ARBA" id="ARBA00023136"/>
    </source>
</evidence>
<dbReference type="InterPro" id="IPR044492">
    <property type="entry name" value="P_typ_ATPase_HD_dom"/>
</dbReference>
<dbReference type="SMART" id="SM00831">
    <property type="entry name" value="Cation_ATPase_N"/>
    <property type="match status" value="1"/>
</dbReference>
<dbReference type="InterPro" id="IPR001757">
    <property type="entry name" value="P_typ_ATPase"/>
</dbReference>
<proteinExistence type="inferred from homology"/>
<feature type="transmembrane region" description="Helical" evidence="20">
    <location>
        <begin position="61"/>
        <end position="77"/>
    </location>
</feature>
<dbReference type="Pfam" id="PF00122">
    <property type="entry name" value="E1-E2_ATPase"/>
    <property type="match status" value="1"/>
</dbReference>
<dbReference type="SFLD" id="SFLDS00003">
    <property type="entry name" value="Haloacid_Dehalogenase"/>
    <property type="match status" value="1"/>
</dbReference>
<evidence type="ECO:0000256" key="5">
    <source>
        <dbReference type="ARBA" id="ARBA00013555"/>
    </source>
</evidence>
<evidence type="ECO:0000256" key="6">
    <source>
        <dbReference type="ARBA" id="ARBA00022475"/>
    </source>
</evidence>
<sequence>MTLGLTDARAAEIRRTAGPNAVRSHRTSPFTVLIRQLRSPLLVLLIVAAGVSAVVGERTDAIVITVIVTMSVGLGFFNEYRAERAVNALHERLRHRALVHRDGRLVSRDVADLVPGDVVELRPGTVVPADLRLTAARAIECDESVLSGESLPVVKGAGDTALMGTVVASGIATGEVAATGAHTAFGRIATGLGERQQQTAFQVGLGRFSMLLVRVAAVLTAGIFVVNLLLHRPFLDALLFSLAIAVGITPQLLPAVVTTSLATGARRLTRLKVLVKRLVAIEDLGDIEVLFTDKTGTLTQADITLREAVPAGDGAGDMTLLYGLLCTGIGRAEAADPLDAALWRAPAARALPADEYRRLDDLPFDHERRMASVLVEGPDGTRSIITKGAPEAVFGRCADVPGTARAVAEKRFAEGGRVIAVATRPAGDAGTLTRADEKDLRLSGLLVFVDPPKPDAADALARLAAAGVTVKIVTGDNPLVARKVCADLGLGTGEVLTGEDVDRLDDDDLRRAIPRTTVFARIGPEQKARIVRAQRAHGLDVAFLGDGVNDALALHAADVGISVDSATDVAKDAADVVLLEKNLGVLADGIVEGRRIFANTMKYVLMSTASNVGNMFSAAAASALLPFLPMLPGQILLNNLLYDTSQLAIPTDAVDEEQLVRPARFDLKLIRRFMLVFGPLSSVFDLTMFWLLRGVFHAGPPLFRASWFVESLATQTLVIFLVRTRRSPFWRSRPGVVVASAALAVVAAGAALPFTPFAADLGFSRVTGAILAVTAGIVVAYLALVELIKTRFYRGRPAPAPGRGPDRHRGLHRRAAPFSVPAPLRRPGRRPPRRPAPSTGPGSAGTR</sequence>
<keyword evidence="11" id="KW-0067">ATP-binding</keyword>
<dbReference type="Pfam" id="PF00689">
    <property type="entry name" value="Cation_ATPase_C"/>
    <property type="match status" value="1"/>
</dbReference>
<comment type="similarity">
    <text evidence="3">Belongs to the cation transport ATPase (P-type) (TC 3.A.3) family. Type IIIB subfamily.</text>
</comment>
<evidence type="ECO:0000256" key="2">
    <source>
        <dbReference type="ARBA" id="ARBA00004429"/>
    </source>
</evidence>
<evidence type="ECO:0000256" key="12">
    <source>
        <dbReference type="ARBA" id="ARBA00022842"/>
    </source>
</evidence>
<dbReference type="SUPFAM" id="SSF56784">
    <property type="entry name" value="HAD-like"/>
    <property type="match status" value="1"/>
</dbReference>
<protein>
    <recommendedName>
        <fullName evidence="5">Magnesium-transporting ATPase, P-type 1</fullName>
        <ecNumber evidence="4">7.2.2.14</ecNumber>
    </recommendedName>
    <alternativeName>
        <fullName evidence="16">Mg(2+) transport ATPase, P-type 1</fullName>
    </alternativeName>
</protein>
<comment type="function">
    <text evidence="1">Mediates magnesium influx to the cytosol.</text>
</comment>
<gene>
    <name evidence="22" type="primary">mgtA</name>
    <name evidence="22" type="ORF">GCM10010151_02880</name>
</gene>
<dbReference type="PROSITE" id="PS00154">
    <property type="entry name" value="ATPASE_E1_E2"/>
    <property type="match status" value="1"/>
</dbReference>
<comment type="subcellular location">
    <subcellularLocation>
        <location evidence="2">Cell inner membrane</location>
        <topology evidence="2">Multi-pass membrane protein</topology>
    </subcellularLocation>
</comment>
<evidence type="ECO:0000256" key="13">
    <source>
        <dbReference type="ARBA" id="ARBA00022967"/>
    </source>
</evidence>
<evidence type="ECO:0000256" key="18">
    <source>
        <dbReference type="ARBA" id="ARBA00049360"/>
    </source>
</evidence>
<evidence type="ECO:0000259" key="21">
    <source>
        <dbReference type="SMART" id="SM00831"/>
    </source>
</evidence>
<dbReference type="InterPro" id="IPR018303">
    <property type="entry name" value="ATPase_P-typ_P_site"/>
</dbReference>
<evidence type="ECO:0000256" key="16">
    <source>
        <dbReference type="ARBA" id="ARBA00029806"/>
    </source>
</evidence>
<feature type="transmembrane region" description="Helical" evidence="20">
    <location>
        <begin position="37"/>
        <end position="55"/>
    </location>
</feature>
<dbReference type="SFLD" id="SFLDF00027">
    <property type="entry name" value="p-type_atpase"/>
    <property type="match status" value="1"/>
</dbReference>
<dbReference type="Gene3D" id="3.40.50.1000">
    <property type="entry name" value="HAD superfamily/HAD-like"/>
    <property type="match status" value="1"/>
</dbReference>
<evidence type="ECO:0000256" key="9">
    <source>
        <dbReference type="ARBA" id="ARBA00022692"/>
    </source>
</evidence>
<dbReference type="Pfam" id="PF00702">
    <property type="entry name" value="Hydrolase"/>
    <property type="match status" value="1"/>
</dbReference>
<name>A0ABP3FIH8_9ACTN</name>
<dbReference type="Pfam" id="PF00690">
    <property type="entry name" value="Cation_ATPase_N"/>
    <property type="match status" value="1"/>
</dbReference>
<dbReference type="InterPro" id="IPR036412">
    <property type="entry name" value="HAD-like_sf"/>
</dbReference>
<dbReference type="SUPFAM" id="SSF81665">
    <property type="entry name" value="Calcium ATPase, transmembrane domain M"/>
    <property type="match status" value="1"/>
</dbReference>
<evidence type="ECO:0000256" key="11">
    <source>
        <dbReference type="ARBA" id="ARBA00022840"/>
    </source>
</evidence>
<keyword evidence="12" id="KW-0460">Magnesium</keyword>
<evidence type="ECO:0000313" key="22">
    <source>
        <dbReference type="EMBL" id="GAA0316311.1"/>
    </source>
</evidence>
<evidence type="ECO:0000256" key="3">
    <source>
        <dbReference type="ARBA" id="ARBA00008746"/>
    </source>
</evidence>
<feature type="transmembrane region" description="Helical" evidence="20">
    <location>
        <begin position="211"/>
        <end position="231"/>
    </location>
</feature>
<comment type="catalytic activity">
    <reaction evidence="17">
        <text>Mg(2+)(out) + ATP + H2O = Mg(2+)(in) + ADP + phosphate + H(+)</text>
        <dbReference type="Rhea" id="RHEA:10260"/>
        <dbReference type="ChEBI" id="CHEBI:15377"/>
        <dbReference type="ChEBI" id="CHEBI:15378"/>
        <dbReference type="ChEBI" id="CHEBI:18420"/>
        <dbReference type="ChEBI" id="CHEBI:30616"/>
        <dbReference type="ChEBI" id="CHEBI:43474"/>
        <dbReference type="ChEBI" id="CHEBI:456216"/>
        <dbReference type="EC" id="7.2.2.14"/>
    </reaction>
</comment>
<dbReference type="PRINTS" id="PR01836">
    <property type="entry name" value="MGATPASE"/>
</dbReference>
<feature type="transmembrane region" description="Helical" evidence="20">
    <location>
        <begin position="766"/>
        <end position="788"/>
    </location>
</feature>
<dbReference type="PANTHER" id="PTHR42861">
    <property type="entry name" value="CALCIUM-TRANSPORTING ATPASE"/>
    <property type="match status" value="1"/>
</dbReference>
<evidence type="ECO:0000256" key="10">
    <source>
        <dbReference type="ARBA" id="ARBA00022741"/>
    </source>
</evidence>
<evidence type="ECO:0000256" key="17">
    <source>
        <dbReference type="ARBA" id="ARBA00047295"/>
    </source>
</evidence>
<keyword evidence="10" id="KW-0547">Nucleotide-binding</keyword>
<evidence type="ECO:0000256" key="20">
    <source>
        <dbReference type="SAM" id="Phobius"/>
    </source>
</evidence>
<comment type="catalytic activity">
    <reaction evidence="18">
        <text>ATP + H2O = ADP + phosphate + H(+)</text>
        <dbReference type="Rhea" id="RHEA:13065"/>
        <dbReference type="ChEBI" id="CHEBI:15377"/>
        <dbReference type="ChEBI" id="CHEBI:15378"/>
        <dbReference type="ChEBI" id="CHEBI:30616"/>
        <dbReference type="ChEBI" id="CHEBI:43474"/>
        <dbReference type="ChEBI" id="CHEBI:456216"/>
    </reaction>
</comment>
<dbReference type="InterPro" id="IPR006068">
    <property type="entry name" value="ATPase_P-typ_cation-transptr_C"/>
</dbReference>
<evidence type="ECO:0000256" key="14">
    <source>
        <dbReference type="ARBA" id="ARBA00022989"/>
    </source>
</evidence>
<dbReference type="NCBIfam" id="TIGR01494">
    <property type="entry name" value="ATPase_P-type"/>
    <property type="match status" value="2"/>
</dbReference>
<dbReference type="InterPro" id="IPR023214">
    <property type="entry name" value="HAD_sf"/>
</dbReference>
<dbReference type="SUPFAM" id="SSF81653">
    <property type="entry name" value="Calcium ATPase, transduction domain A"/>
    <property type="match status" value="1"/>
</dbReference>
<feature type="region of interest" description="Disordered" evidence="19">
    <location>
        <begin position="796"/>
        <end position="847"/>
    </location>
</feature>
<evidence type="ECO:0000256" key="19">
    <source>
        <dbReference type="SAM" id="MobiDB-lite"/>
    </source>
</evidence>
<dbReference type="InterPro" id="IPR023298">
    <property type="entry name" value="ATPase_P-typ_TM_dom_sf"/>
</dbReference>
<dbReference type="InterPro" id="IPR006415">
    <property type="entry name" value="P-type_ATPase_IIIB"/>
</dbReference>
<keyword evidence="6" id="KW-1003">Cell membrane</keyword>
<evidence type="ECO:0000256" key="4">
    <source>
        <dbReference type="ARBA" id="ARBA00012786"/>
    </source>
</evidence>
<keyword evidence="23" id="KW-1185">Reference proteome</keyword>
<accession>A0ABP3FIH8</accession>
<reference evidence="23" key="1">
    <citation type="journal article" date="2019" name="Int. J. Syst. Evol. Microbiol.">
        <title>The Global Catalogue of Microorganisms (GCM) 10K type strain sequencing project: providing services to taxonomists for standard genome sequencing and annotation.</title>
        <authorList>
            <consortium name="The Broad Institute Genomics Platform"/>
            <consortium name="The Broad Institute Genome Sequencing Center for Infectious Disease"/>
            <person name="Wu L."/>
            <person name="Ma J."/>
        </authorList>
    </citation>
    <scope>NUCLEOTIDE SEQUENCE [LARGE SCALE GENOMIC DNA]</scope>
    <source>
        <strain evidence="23">JCM 3146</strain>
    </source>
</reference>
<organism evidence="22 23">
    <name type="scientific">Actinoallomurus spadix</name>
    <dbReference type="NCBI Taxonomy" id="79912"/>
    <lineage>
        <taxon>Bacteria</taxon>
        <taxon>Bacillati</taxon>
        <taxon>Actinomycetota</taxon>
        <taxon>Actinomycetes</taxon>
        <taxon>Streptosporangiales</taxon>
        <taxon>Thermomonosporaceae</taxon>
        <taxon>Actinoallomurus</taxon>
    </lineage>
</organism>
<dbReference type="EMBL" id="BAAABM010000003">
    <property type="protein sequence ID" value="GAA0316311.1"/>
    <property type="molecule type" value="Genomic_DNA"/>
</dbReference>
<keyword evidence="15 20" id="KW-0472">Membrane</keyword>
<dbReference type="SFLD" id="SFLDG00002">
    <property type="entry name" value="C1.7:_P-type_atpase_like"/>
    <property type="match status" value="1"/>
</dbReference>
<evidence type="ECO:0000256" key="8">
    <source>
        <dbReference type="ARBA" id="ARBA00022553"/>
    </source>
</evidence>
<dbReference type="Proteomes" id="UP001501822">
    <property type="component" value="Unassembled WGS sequence"/>
</dbReference>
<feature type="transmembrane region" description="Helical" evidence="20">
    <location>
        <begin position="734"/>
        <end position="754"/>
    </location>
</feature>